<gene>
    <name evidence="7" type="ORF">CICLE_v10013414mg</name>
</gene>
<dbReference type="Gramene" id="ESR43133">
    <property type="protein sequence ID" value="ESR43133"/>
    <property type="gene ID" value="CICLE_v10013414mg"/>
</dbReference>
<dbReference type="GO" id="GO:0008270">
    <property type="term" value="F:zinc ion binding"/>
    <property type="evidence" value="ECO:0007669"/>
    <property type="project" value="UniProtKB-KW"/>
</dbReference>
<evidence type="ECO:0000313" key="8">
    <source>
        <dbReference type="Proteomes" id="UP000030687"/>
    </source>
</evidence>
<dbReference type="OMA" id="EAYFRRN"/>
<dbReference type="eggNOG" id="KOG0823">
    <property type="taxonomic scope" value="Eukaryota"/>
</dbReference>
<dbReference type="GO" id="GO:0016567">
    <property type="term" value="P:protein ubiquitination"/>
    <property type="evidence" value="ECO:0007669"/>
    <property type="project" value="UniProtKB-UniPathway"/>
</dbReference>
<keyword evidence="5" id="KW-0256">Endoplasmic reticulum</keyword>
<dbReference type="EMBL" id="KI536861">
    <property type="protein sequence ID" value="ESR43133.1"/>
    <property type="molecule type" value="Genomic_DNA"/>
</dbReference>
<proteinExistence type="predicted"/>
<dbReference type="GO" id="GO:0005789">
    <property type="term" value="C:endoplasmic reticulum membrane"/>
    <property type="evidence" value="ECO:0007669"/>
    <property type="project" value="UniProtKB-SubCell"/>
</dbReference>
<dbReference type="Proteomes" id="UP000030687">
    <property type="component" value="Unassembled WGS sequence"/>
</dbReference>
<evidence type="ECO:0000256" key="4">
    <source>
        <dbReference type="ARBA" id="ARBA00022786"/>
    </source>
</evidence>
<feature type="non-terminal residue" evidence="7">
    <location>
        <position position="290"/>
    </location>
</feature>
<evidence type="ECO:0000256" key="3">
    <source>
        <dbReference type="ARBA" id="ARBA00022679"/>
    </source>
</evidence>
<dbReference type="GO" id="GO:0061630">
    <property type="term" value="F:ubiquitin protein ligase activity"/>
    <property type="evidence" value="ECO:0007669"/>
    <property type="project" value="UniProtKB-UniRule"/>
</dbReference>
<organism evidence="7 8">
    <name type="scientific">Citrus clementina</name>
    <name type="common">Clementine</name>
    <name type="synonym">Citrus deliciosa x Citrus sinensis</name>
    <dbReference type="NCBI Taxonomy" id="85681"/>
    <lineage>
        <taxon>Eukaryota</taxon>
        <taxon>Viridiplantae</taxon>
        <taxon>Streptophyta</taxon>
        <taxon>Embryophyta</taxon>
        <taxon>Tracheophyta</taxon>
        <taxon>Spermatophyta</taxon>
        <taxon>Magnoliopsida</taxon>
        <taxon>eudicotyledons</taxon>
        <taxon>Gunneridae</taxon>
        <taxon>Pentapetalae</taxon>
        <taxon>rosids</taxon>
        <taxon>malvids</taxon>
        <taxon>Sapindales</taxon>
        <taxon>Rutaceae</taxon>
        <taxon>Aurantioideae</taxon>
        <taxon>Citrus</taxon>
    </lineage>
</organism>
<evidence type="ECO:0000256" key="1">
    <source>
        <dbReference type="ARBA" id="ARBA00000900"/>
    </source>
</evidence>
<reference evidence="7 8" key="1">
    <citation type="submission" date="2013-10" db="EMBL/GenBank/DDBJ databases">
        <authorList>
            <consortium name="International Citrus Genome Consortium"/>
            <person name="Jenkins J."/>
            <person name="Schmutz J."/>
            <person name="Prochnik S."/>
            <person name="Rokhsar D."/>
            <person name="Gmitter F."/>
            <person name="Ollitrault P."/>
            <person name="Machado M."/>
            <person name="Talon M."/>
            <person name="Wincker P."/>
            <person name="Jaillon O."/>
            <person name="Morgante M."/>
        </authorList>
    </citation>
    <scope>NUCLEOTIDE SEQUENCE</scope>
    <source>
        <strain evidence="8">cv. Clemenules</strain>
    </source>
</reference>
<accession>V4S6S5</accession>
<keyword evidence="5" id="KW-0863">Zinc-finger</keyword>
<dbReference type="UniPathway" id="UPA00143"/>
<keyword evidence="8" id="KW-1185">Reference proteome</keyword>
<dbReference type="InParanoid" id="V4S6S5"/>
<evidence type="ECO:0000256" key="2">
    <source>
        <dbReference type="ARBA" id="ARBA00004906"/>
    </source>
</evidence>
<keyword evidence="3 5" id="KW-0808">Transferase</keyword>
<dbReference type="AlphaFoldDB" id="V4S6S5"/>
<feature type="compositionally biased region" description="Basic and acidic residues" evidence="6">
    <location>
        <begin position="39"/>
        <end position="48"/>
    </location>
</feature>
<keyword evidence="5" id="KW-0862">Zinc</keyword>
<sequence>MCLLYRQVRAVSSVAAEEKSNEAPKTCENNNGCLEDEVSDKKDDDEKGNGNDGSFFDCNICLDLARDTPPPPLVTCCVSLVLLALPLPTVTCAFRCKAISSVRGWVTVKHVTPMYGCENSTRESEKDLSLKIPLRPQGWRLEKEMIHCPGSRFGLAHHLTPPRDGSSARETGERANSLINRILTSWGICGEQNTDSALPDDVDVHSGSNAEGEAIWLRSLLLQRQAQAHRAPTFSYSFSSALNSAERCLMDTAVEIDSMVLLSTSSSRRRSDSSRVLDVDSGHSGTIQTE</sequence>
<keyword evidence="4 5" id="KW-0833">Ubl conjugation pathway</keyword>
<evidence type="ECO:0000256" key="6">
    <source>
        <dbReference type="SAM" id="MobiDB-lite"/>
    </source>
</evidence>
<name>V4S6S5_CITCL</name>
<comment type="subcellular location">
    <subcellularLocation>
        <location evidence="5">Endoplasmic reticulum membrane</location>
        <topology evidence="5">Single-pass type IV membrane protein</topology>
    </subcellularLocation>
</comment>
<dbReference type="InterPro" id="IPR045103">
    <property type="entry name" value="RNF5/RNF185-like"/>
</dbReference>
<comment type="function">
    <text evidence="5">E3 ubiquitin-protein ligase.</text>
</comment>
<dbReference type="PANTHER" id="PTHR12313">
    <property type="entry name" value="E3 UBIQUITIN-PROTEIN LIGASE RNF5-RELATED"/>
    <property type="match status" value="1"/>
</dbReference>
<dbReference type="KEGG" id="cic:CICLE_v10013414mg"/>
<protein>
    <recommendedName>
        <fullName evidence="5">E3 ubiquitin-protein ligase RMA</fullName>
        <ecNumber evidence="5">2.3.2.27</ecNumber>
    </recommendedName>
    <alternativeName>
        <fullName evidence="5">Protein RING membrane-anchor</fullName>
    </alternativeName>
    <alternativeName>
        <fullName evidence="5">RING-type E3 ubiquitin transferase RMA</fullName>
    </alternativeName>
</protein>
<comment type="catalytic activity">
    <reaction evidence="1 5">
        <text>S-ubiquitinyl-[E2 ubiquitin-conjugating enzyme]-L-cysteine + [acceptor protein]-L-lysine = [E2 ubiquitin-conjugating enzyme]-L-cysteine + N(6)-ubiquitinyl-[acceptor protein]-L-lysine.</text>
        <dbReference type="EC" id="2.3.2.27"/>
    </reaction>
</comment>
<keyword evidence="5" id="KW-0479">Metal-binding</keyword>
<dbReference type="STRING" id="85681.V4S6S5"/>
<evidence type="ECO:0000256" key="5">
    <source>
        <dbReference type="RuleBase" id="RU369090"/>
    </source>
</evidence>
<feature type="region of interest" description="Disordered" evidence="6">
    <location>
        <begin position="20"/>
        <end position="48"/>
    </location>
</feature>
<comment type="pathway">
    <text evidence="2 5">Protein modification; protein ubiquitination.</text>
</comment>
<dbReference type="EC" id="2.3.2.27" evidence="5"/>
<comment type="domain">
    <text evidence="5">The RING-type zinc finger domain is responsible for E3 ligase activity.</text>
</comment>
<dbReference type="GO" id="GO:0006511">
    <property type="term" value="P:ubiquitin-dependent protein catabolic process"/>
    <property type="evidence" value="ECO:0007669"/>
    <property type="project" value="UniProtKB-UniRule"/>
</dbReference>
<evidence type="ECO:0000313" key="7">
    <source>
        <dbReference type="EMBL" id="ESR43133.1"/>
    </source>
</evidence>